<dbReference type="GO" id="GO:0005634">
    <property type="term" value="C:nucleus"/>
    <property type="evidence" value="ECO:0007669"/>
    <property type="project" value="TreeGrafter"/>
</dbReference>
<sequence length="320" mass="34867">MNSVPSPGFHRFLKQPKVAAVITCPFSGGQPRAGVDSAPNCLVEQGLLKSIKSVGYSTILDPLEPLKIPKQDDPDIGKLKNPLSVVQTNKQLMEKINSHTKNGELIVTIGGDHSLGIGTLSATLNAFPDACVIWVDAHADINTPETTESGNLHGCPLSFLLSTLHAGKDLEPFKWIKPILRPDRLVYIGLRDIDHAERDILRKNNILCFTMHEIDKYGIGKVLEMTLNTVNRHQNVPIHLSFDVDALDPSVAPATGTPVRGGLSFREGHYVCEEIYKTGCLVALDLMEVNPTLMTNESDVAQTLNVAQSLIRSALGETLL</sequence>
<dbReference type="AlphaFoldDB" id="A0A9Q3C2X0"/>
<accession>A0A9Q3C2X0</accession>
<dbReference type="EMBL" id="AVOT02004361">
    <property type="protein sequence ID" value="MBW0476152.1"/>
    <property type="molecule type" value="Genomic_DNA"/>
</dbReference>
<evidence type="ECO:0000256" key="11">
    <source>
        <dbReference type="RuleBase" id="RU003684"/>
    </source>
</evidence>
<keyword evidence="5 12" id="KW-0056">Arginine metabolism</keyword>
<evidence type="ECO:0000313" key="14">
    <source>
        <dbReference type="Proteomes" id="UP000765509"/>
    </source>
</evidence>
<gene>
    <name evidence="13" type="ORF">O181_015867</name>
</gene>
<evidence type="ECO:0000256" key="7">
    <source>
        <dbReference type="ARBA" id="ARBA00022801"/>
    </source>
</evidence>
<dbReference type="GO" id="GO:0000050">
    <property type="term" value="P:urea cycle"/>
    <property type="evidence" value="ECO:0007669"/>
    <property type="project" value="UniProtKB-KW"/>
</dbReference>
<evidence type="ECO:0000256" key="6">
    <source>
        <dbReference type="ARBA" id="ARBA00022723"/>
    </source>
</evidence>
<dbReference type="PRINTS" id="PR00116">
    <property type="entry name" value="ARGINASE"/>
</dbReference>
<evidence type="ECO:0000256" key="3">
    <source>
        <dbReference type="ARBA" id="ARBA00018123"/>
    </source>
</evidence>
<evidence type="ECO:0000256" key="10">
    <source>
        <dbReference type="PROSITE-ProRule" id="PRU00742"/>
    </source>
</evidence>
<dbReference type="NCBIfam" id="TIGR01229">
    <property type="entry name" value="rocF_arginase"/>
    <property type="match status" value="1"/>
</dbReference>
<keyword evidence="4" id="KW-0835">Urea cycle</keyword>
<keyword evidence="7 11" id="KW-0378">Hydrolase</keyword>
<organism evidence="13 14">
    <name type="scientific">Austropuccinia psidii MF-1</name>
    <dbReference type="NCBI Taxonomy" id="1389203"/>
    <lineage>
        <taxon>Eukaryota</taxon>
        <taxon>Fungi</taxon>
        <taxon>Dikarya</taxon>
        <taxon>Basidiomycota</taxon>
        <taxon>Pucciniomycotina</taxon>
        <taxon>Pucciniomycetes</taxon>
        <taxon>Pucciniales</taxon>
        <taxon>Sphaerophragmiaceae</taxon>
        <taxon>Austropuccinia</taxon>
    </lineage>
</organism>
<comment type="caution">
    <text evidence="13">The sequence shown here is derived from an EMBL/GenBank/DDBJ whole genome shotgun (WGS) entry which is preliminary data.</text>
</comment>
<dbReference type="SUPFAM" id="SSF52768">
    <property type="entry name" value="Arginase/deacetylase"/>
    <property type="match status" value="1"/>
</dbReference>
<dbReference type="InterPro" id="IPR006035">
    <property type="entry name" value="Ureohydrolase"/>
</dbReference>
<dbReference type="InterPro" id="IPR020855">
    <property type="entry name" value="Ureohydrolase_Mn_BS"/>
</dbReference>
<dbReference type="Gene3D" id="3.40.800.10">
    <property type="entry name" value="Ureohydrolase domain"/>
    <property type="match status" value="1"/>
</dbReference>
<dbReference type="PROSITE" id="PS01053">
    <property type="entry name" value="ARGINASE_1"/>
    <property type="match status" value="1"/>
</dbReference>
<keyword evidence="6 12" id="KW-0479">Metal-binding</keyword>
<keyword evidence="14" id="KW-1185">Reference proteome</keyword>
<dbReference type="GO" id="GO:0005829">
    <property type="term" value="C:cytosol"/>
    <property type="evidence" value="ECO:0007669"/>
    <property type="project" value="TreeGrafter"/>
</dbReference>
<dbReference type="Pfam" id="PF00491">
    <property type="entry name" value="Arginase"/>
    <property type="match status" value="1"/>
</dbReference>
<dbReference type="OrthoDB" id="9992747at2759"/>
<dbReference type="GO" id="GO:0030145">
    <property type="term" value="F:manganese ion binding"/>
    <property type="evidence" value="ECO:0007669"/>
    <property type="project" value="TreeGrafter"/>
</dbReference>
<dbReference type="EC" id="3.5.3.1" evidence="2 12"/>
<dbReference type="GO" id="GO:0004053">
    <property type="term" value="F:arginase activity"/>
    <property type="evidence" value="ECO:0007669"/>
    <property type="project" value="UniProtKB-EC"/>
</dbReference>
<evidence type="ECO:0000256" key="9">
    <source>
        <dbReference type="ARBA" id="ARBA00047391"/>
    </source>
</evidence>
<evidence type="ECO:0000313" key="13">
    <source>
        <dbReference type="EMBL" id="MBW0476152.1"/>
    </source>
</evidence>
<evidence type="ECO:0000256" key="5">
    <source>
        <dbReference type="ARBA" id="ARBA00022503"/>
    </source>
</evidence>
<evidence type="ECO:0000256" key="1">
    <source>
        <dbReference type="ARBA" id="ARBA00005098"/>
    </source>
</evidence>
<dbReference type="GO" id="GO:0010121">
    <property type="term" value="P:L-arginine catabolic process to proline via ornithine"/>
    <property type="evidence" value="ECO:0007669"/>
    <property type="project" value="UniProtKB-ARBA"/>
</dbReference>
<dbReference type="PROSITE" id="PS51409">
    <property type="entry name" value="ARGINASE_2"/>
    <property type="match status" value="1"/>
</dbReference>
<dbReference type="FunFam" id="3.40.800.10:FF:000005">
    <property type="entry name" value="Arginase"/>
    <property type="match status" value="1"/>
</dbReference>
<reference evidence="13" key="1">
    <citation type="submission" date="2021-03" db="EMBL/GenBank/DDBJ databases">
        <title>Draft genome sequence of rust myrtle Austropuccinia psidii MF-1, a brazilian biotype.</title>
        <authorList>
            <person name="Quecine M.C."/>
            <person name="Pachon D.M.R."/>
            <person name="Bonatelli M.L."/>
            <person name="Correr F.H."/>
            <person name="Franceschini L.M."/>
            <person name="Leite T.F."/>
            <person name="Margarido G.R.A."/>
            <person name="Almeida C.A."/>
            <person name="Ferrarezi J.A."/>
            <person name="Labate C.A."/>
        </authorList>
    </citation>
    <scope>NUCLEOTIDE SEQUENCE</scope>
    <source>
        <strain evidence="13">MF-1</strain>
    </source>
</reference>
<dbReference type="InterPro" id="IPR014033">
    <property type="entry name" value="Arginase"/>
</dbReference>
<evidence type="ECO:0000256" key="12">
    <source>
        <dbReference type="RuleBase" id="RU361159"/>
    </source>
</evidence>
<evidence type="ECO:0000256" key="4">
    <source>
        <dbReference type="ARBA" id="ARBA00022436"/>
    </source>
</evidence>
<evidence type="ECO:0000256" key="2">
    <source>
        <dbReference type="ARBA" id="ARBA00012168"/>
    </source>
</evidence>
<protein>
    <recommendedName>
        <fullName evidence="3 12">Arginase</fullName>
        <ecNumber evidence="2 12">3.5.3.1</ecNumber>
    </recommendedName>
</protein>
<evidence type="ECO:0000256" key="8">
    <source>
        <dbReference type="ARBA" id="ARBA00023211"/>
    </source>
</evidence>
<keyword evidence="8 12" id="KW-0464">Manganese</keyword>
<dbReference type="CDD" id="cd09989">
    <property type="entry name" value="Arginase"/>
    <property type="match status" value="1"/>
</dbReference>
<proteinExistence type="inferred from homology"/>
<dbReference type="PANTHER" id="PTHR43782">
    <property type="entry name" value="ARGINASE"/>
    <property type="match status" value="1"/>
</dbReference>
<comment type="pathway">
    <text evidence="1">Nitrogen metabolism; urea cycle; L-ornithine and urea from L-arginine: step 1/1.</text>
</comment>
<comment type="catalytic activity">
    <reaction evidence="9 12">
        <text>L-arginine + H2O = urea + L-ornithine</text>
        <dbReference type="Rhea" id="RHEA:20569"/>
        <dbReference type="ChEBI" id="CHEBI:15377"/>
        <dbReference type="ChEBI" id="CHEBI:16199"/>
        <dbReference type="ChEBI" id="CHEBI:32682"/>
        <dbReference type="ChEBI" id="CHEBI:46911"/>
        <dbReference type="EC" id="3.5.3.1"/>
    </reaction>
</comment>
<dbReference type="Proteomes" id="UP000765509">
    <property type="component" value="Unassembled WGS sequence"/>
</dbReference>
<dbReference type="PANTHER" id="PTHR43782:SF3">
    <property type="entry name" value="ARGINASE"/>
    <property type="match status" value="1"/>
</dbReference>
<comment type="similarity">
    <text evidence="10 11">Belongs to the arginase family.</text>
</comment>
<name>A0A9Q3C2X0_9BASI</name>
<dbReference type="InterPro" id="IPR023696">
    <property type="entry name" value="Ureohydrolase_dom_sf"/>
</dbReference>
<comment type="cofactor">
    <cofactor evidence="12">
        <name>Mn(2+)</name>
        <dbReference type="ChEBI" id="CHEBI:29035"/>
    </cofactor>
    <text evidence="12">Binds 2 manganese ions per subunit.</text>
</comment>